<evidence type="ECO:0000313" key="3">
    <source>
        <dbReference type="Proteomes" id="UP000467236"/>
    </source>
</evidence>
<gene>
    <name evidence="2" type="ORF">MSHI_31060</name>
</gene>
<dbReference type="CDD" id="cd04182">
    <property type="entry name" value="GT_2_like_f"/>
    <property type="match status" value="1"/>
</dbReference>
<evidence type="ECO:0000313" key="2">
    <source>
        <dbReference type="EMBL" id="BBX75200.1"/>
    </source>
</evidence>
<dbReference type="EMBL" id="AP022575">
    <property type="protein sequence ID" value="BBX75200.1"/>
    <property type="molecule type" value="Genomic_DNA"/>
</dbReference>
<dbReference type="AlphaFoldDB" id="A0A7I7MTF3"/>
<dbReference type="InterPro" id="IPR025877">
    <property type="entry name" value="MobA-like_NTP_Trfase"/>
</dbReference>
<dbReference type="SUPFAM" id="SSF53448">
    <property type="entry name" value="Nucleotide-diphospho-sugar transferases"/>
    <property type="match status" value="1"/>
</dbReference>
<dbReference type="InterPro" id="IPR029044">
    <property type="entry name" value="Nucleotide-diphossugar_trans"/>
</dbReference>
<evidence type="ECO:0000259" key="1">
    <source>
        <dbReference type="Pfam" id="PF12804"/>
    </source>
</evidence>
<dbReference type="GO" id="GO:0016779">
    <property type="term" value="F:nucleotidyltransferase activity"/>
    <property type="evidence" value="ECO:0007669"/>
    <property type="project" value="UniProtKB-ARBA"/>
</dbReference>
<reference evidence="2 3" key="1">
    <citation type="journal article" date="2019" name="Emerg. Microbes Infect.">
        <title>Comprehensive subspecies identification of 175 nontuberculous mycobacteria species based on 7547 genomic profiles.</title>
        <authorList>
            <person name="Matsumoto Y."/>
            <person name="Kinjo T."/>
            <person name="Motooka D."/>
            <person name="Nabeya D."/>
            <person name="Jung N."/>
            <person name="Uechi K."/>
            <person name="Horii T."/>
            <person name="Iida T."/>
            <person name="Fujita J."/>
            <person name="Nakamura S."/>
        </authorList>
    </citation>
    <scope>NUCLEOTIDE SEQUENCE [LARGE SCALE GENOMIC DNA]</scope>
    <source>
        <strain evidence="2 3">JCM 14233</strain>
    </source>
</reference>
<name>A0A7I7MTF3_9MYCO</name>
<keyword evidence="3" id="KW-1185">Reference proteome</keyword>
<dbReference type="Gene3D" id="3.90.550.10">
    <property type="entry name" value="Spore Coat Polysaccharide Biosynthesis Protein SpsA, Chain A"/>
    <property type="match status" value="1"/>
</dbReference>
<dbReference type="KEGG" id="mshj:MSHI_31060"/>
<organism evidence="2 3">
    <name type="scientific">Mycobacterium shinjukuense</name>
    <dbReference type="NCBI Taxonomy" id="398694"/>
    <lineage>
        <taxon>Bacteria</taxon>
        <taxon>Bacillati</taxon>
        <taxon>Actinomycetota</taxon>
        <taxon>Actinomycetes</taxon>
        <taxon>Mycobacteriales</taxon>
        <taxon>Mycobacteriaceae</taxon>
        <taxon>Mycobacterium</taxon>
    </lineage>
</organism>
<dbReference type="Pfam" id="PF12804">
    <property type="entry name" value="NTP_transf_3"/>
    <property type="match status" value="1"/>
</dbReference>
<feature type="domain" description="MobA-like NTP transferase" evidence="1">
    <location>
        <begin position="20"/>
        <end position="176"/>
    </location>
</feature>
<proteinExistence type="predicted"/>
<protein>
    <recommendedName>
        <fullName evidence="1">MobA-like NTP transferase domain-containing protein</fullName>
    </recommendedName>
</protein>
<accession>A0A7I7MTF3</accession>
<sequence length="209" mass="22133">MPEGVGGREQRRMTARKVTGVVLAAGRSTRLGTPKQLLPYRDTTVLGATLDVARQAGFDQLILTLGGAAPAVRAAVALHGTDVVVVGDLGGGCSASLRLALDRVHPRAAGIVLMLGDQPQVAPATLRRIIAAGPATDIMVCRYTDGIGHPFWFGRTVFGELTRLHGDKGAWQLVHSGRHPVGELAVDGPVPLDVDSWDDYRRLLESVPP</sequence>
<dbReference type="PANTHER" id="PTHR43777">
    <property type="entry name" value="MOLYBDENUM COFACTOR CYTIDYLYLTRANSFERASE"/>
    <property type="match status" value="1"/>
</dbReference>
<dbReference type="Proteomes" id="UP000467236">
    <property type="component" value="Chromosome"/>
</dbReference>
<dbReference type="PANTHER" id="PTHR43777:SF1">
    <property type="entry name" value="MOLYBDENUM COFACTOR CYTIDYLYLTRANSFERASE"/>
    <property type="match status" value="1"/>
</dbReference>